<gene>
    <name evidence="1" type="ORF">AXF42_Ash002379</name>
</gene>
<sequence>MSLVGEAGGEKLVLIPRNGLDSDPTRPDPTRYVVFFIAERKEHDAHSATMVEAYDAGNGTPVMGGALPSKLPTEVSRIFRFRLPHLKSQIL</sequence>
<protein>
    <submittedName>
        <fullName evidence="1">Uncharacterized protein</fullName>
    </submittedName>
</protein>
<proteinExistence type="predicted"/>
<accession>A0A2I0ANK3</accession>
<dbReference type="EMBL" id="KZ451969">
    <property type="protein sequence ID" value="PKA57075.1"/>
    <property type="molecule type" value="Genomic_DNA"/>
</dbReference>
<dbReference type="Proteomes" id="UP000236161">
    <property type="component" value="Unassembled WGS sequence"/>
</dbReference>
<dbReference type="AlphaFoldDB" id="A0A2I0ANK3"/>
<keyword evidence="2" id="KW-1185">Reference proteome</keyword>
<name>A0A2I0ANK3_9ASPA</name>
<reference evidence="1 2" key="1">
    <citation type="journal article" date="2017" name="Nature">
        <title>The Apostasia genome and the evolution of orchids.</title>
        <authorList>
            <person name="Zhang G.Q."/>
            <person name="Liu K.W."/>
            <person name="Li Z."/>
            <person name="Lohaus R."/>
            <person name="Hsiao Y.Y."/>
            <person name="Niu S.C."/>
            <person name="Wang J.Y."/>
            <person name="Lin Y.C."/>
            <person name="Xu Q."/>
            <person name="Chen L.J."/>
            <person name="Yoshida K."/>
            <person name="Fujiwara S."/>
            <person name="Wang Z.W."/>
            <person name="Zhang Y.Q."/>
            <person name="Mitsuda N."/>
            <person name="Wang M."/>
            <person name="Liu G.H."/>
            <person name="Pecoraro L."/>
            <person name="Huang H.X."/>
            <person name="Xiao X.J."/>
            <person name="Lin M."/>
            <person name="Wu X.Y."/>
            <person name="Wu W.L."/>
            <person name="Chen Y.Y."/>
            <person name="Chang S.B."/>
            <person name="Sakamoto S."/>
            <person name="Ohme-Takagi M."/>
            <person name="Yagi M."/>
            <person name="Zeng S.J."/>
            <person name="Shen C.Y."/>
            <person name="Yeh C.M."/>
            <person name="Luo Y.B."/>
            <person name="Tsai W.C."/>
            <person name="Van de Peer Y."/>
            <person name="Liu Z.J."/>
        </authorList>
    </citation>
    <scope>NUCLEOTIDE SEQUENCE [LARGE SCALE GENOMIC DNA]</scope>
    <source>
        <strain evidence="2">cv. Shenzhen</strain>
        <tissue evidence="1">Stem</tissue>
    </source>
</reference>
<evidence type="ECO:0000313" key="2">
    <source>
        <dbReference type="Proteomes" id="UP000236161"/>
    </source>
</evidence>
<organism evidence="1 2">
    <name type="scientific">Apostasia shenzhenica</name>
    <dbReference type="NCBI Taxonomy" id="1088818"/>
    <lineage>
        <taxon>Eukaryota</taxon>
        <taxon>Viridiplantae</taxon>
        <taxon>Streptophyta</taxon>
        <taxon>Embryophyta</taxon>
        <taxon>Tracheophyta</taxon>
        <taxon>Spermatophyta</taxon>
        <taxon>Magnoliopsida</taxon>
        <taxon>Liliopsida</taxon>
        <taxon>Asparagales</taxon>
        <taxon>Orchidaceae</taxon>
        <taxon>Apostasioideae</taxon>
        <taxon>Apostasia</taxon>
    </lineage>
</organism>
<evidence type="ECO:0000313" key="1">
    <source>
        <dbReference type="EMBL" id="PKA57075.1"/>
    </source>
</evidence>